<evidence type="ECO:0000313" key="2">
    <source>
        <dbReference type="Proteomes" id="UP000006735"/>
    </source>
</evidence>
<dbReference type="HOGENOM" id="CLU_2014346_0_0_6"/>
<dbReference type="Proteomes" id="UP000006735">
    <property type="component" value="Chromosome"/>
</dbReference>
<protein>
    <submittedName>
        <fullName evidence="1">Uncharacterized protein</fullName>
    </submittedName>
</protein>
<gene>
    <name evidence="1" type="ordered locus">XOO0216</name>
</gene>
<dbReference type="STRING" id="291331.XOO0216"/>
<reference evidence="1 2" key="1">
    <citation type="journal article" date="2005" name="Nucleic Acids Res.">
        <title>The genome sequence of Xanthomonas oryzae pathovar oryzae KACC10331, the bacterial blight pathogen of rice.</title>
        <authorList>
            <person name="Lee B.M."/>
            <person name="Park Y.J."/>
            <person name="Park D.S."/>
            <person name="Kang H.W."/>
            <person name="Kim J.G."/>
            <person name="Song E.S."/>
            <person name="Park I.C."/>
            <person name="Yoon U.H."/>
            <person name="Hahn J.H."/>
            <person name="Koo B.S."/>
            <person name="Lee G.B."/>
            <person name="Kim H."/>
            <person name="Park H.S."/>
            <person name="Yoon K.O."/>
            <person name="Kim J.H."/>
            <person name="Jung C.H."/>
            <person name="Koh N.H."/>
            <person name="Seo J.S."/>
            <person name="Go S.J."/>
        </authorList>
    </citation>
    <scope>NUCLEOTIDE SEQUENCE [LARGE SCALE GENOMIC DNA]</scope>
    <source>
        <strain evidence="2">KACC10331 / KXO85</strain>
    </source>
</reference>
<dbReference type="KEGG" id="xoo:XOO0216"/>
<sequence length="134" mass="14907">MHYQPLDVPSLHPITPVLLRHGTRRLKPNVYRTHMDGQPVVIKDDSRYYRTLLAPIARLMVHHEAGMLRQLQGRNRHGPRVHCGSERAVRAHLTAARCGLFAALNTRTVAHARSCASALSHHFAAAESATAGTR</sequence>
<proteinExistence type="predicted"/>
<name>Q5H6F0_XANOR</name>
<dbReference type="EMBL" id="AE013598">
    <property type="protein sequence ID" value="AAW73470.1"/>
    <property type="molecule type" value="Genomic_DNA"/>
</dbReference>
<evidence type="ECO:0000313" key="1">
    <source>
        <dbReference type="EMBL" id="AAW73470.1"/>
    </source>
</evidence>
<keyword evidence="2" id="KW-1185">Reference proteome</keyword>
<dbReference type="AlphaFoldDB" id="Q5H6F0"/>
<organism evidence="1 2">
    <name type="scientific">Xanthomonas oryzae pv. oryzae (strain KACC10331 / KXO85)</name>
    <dbReference type="NCBI Taxonomy" id="291331"/>
    <lineage>
        <taxon>Bacteria</taxon>
        <taxon>Pseudomonadati</taxon>
        <taxon>Pseudomonadota</taxon>
        <taxon>Gammaproteobacteria</taxon>
        <taxon>Lysobacterales</taxon>
        <taxon>Lysobacteraceae</taxon>
        <taxon>Xanthomonas</taxon>
    </lineage>
</organism>
<accession>Q5H6F0</accession>